<dbReference type="InterPro" id="IPR016197">
    <property type="entry name" value="Chromo-like_dom_sf"/>
</dbReference>
<feature type="domain" description="Chromo" evidence="3">
    <location>
        <begin position="80"/>
        <end position="139"/>
    </location>
</feature>
<dbReference type="OrthoDB" id="273092at2759"/>
<proteinExistence type="predicted"/>
<dbReference type="Pfam" id="PF01393">
    <property type="entry name" value="Chromo_shadow"/>
    <property type="match status" value="1"/>
</dbReference>
<evidence type="ECO:0000259" key="3">
    <source>
        <dbReference type="PROSITE" id="PS50013"/>
    </source>
</evidence>
<comment type="subcellular location">
    <subcellularLocation>
        <location evidence="1">Nucleus</location>
    </subcellularLocation>
</comment>
<dbReference type="InterPro" id="IPR008251">
    <property type="entry name" value="Chromo_shadow_dom"/>
</dbReference>
<organism evidence="4 5">
    <name type="scientific">Cinara cedri</name>
    <dbReference type="NCBI Taxonomy" id="506608"/>
    <lineage>
        <taxon>Eukaryota</taxon>
        <taxon>Metazoa</taxon>
        <taxon>Ecdysozoa</taxon>
        <taxon>Arthropoda</taxon>
        <taxon>Hexapoda</taxon>
        <taxon>Insecta</taxon>
        <taxon>Pterygota</taxon>
        <taxon>Neoptera</taxon>
        <taxon>Paraneoptera</taxon>
        <taxon>Hemiptera</taxon>
        <taxon>Sternorrhyncha</taxon>
        <taxon>Aphidomorpha</taxon>
        <taxon>Aphidoidea</taxon>
        <taxon>Aphididae</taxon>
        <taxon>Lachninae</taxon>
        <taxon>Cinara</taxon>
    </lineage>
</organism>
<reference evidence="4 5" key="1">
    <citation type="submission" date="2019-08" db="EMBL/GenBank/DDBJ databases">
        <authorList>
            <person name="Alioto T."/>
            <person name="Alioto T."/>
            <person name="Gomez Garrido J."/>
        </authorList>
    </citation>
    <scope>NUCLEOTIDE SEQUENCE [LARGE SCALE GENOMIC DNA]</scope>
</reference>
<gene>
    <name evidence="4" type="ORF">CINCED_3A005670</name>
</gene>
<dbReference type="SMART" id="SM00300">
    <property type="entry name" value="ChSh"/>
    <property type="match status" value="1"/>
</dbReference>
<dbReference type="EMBL" id="CABPRJ010002005">
    <property type="protein sequence ID" value="VVC42809.1"/>
    <property type="molecule type" value="Genomic_DNA"/>
</dbReference>
<dbReference type="GO" id="GO:0005694">
    <property type="term" value="C:chromosome"/>
    <property type="evidence" value="ECO:0007669"/>
    <property type="project" value="UniProtKB-ARBA"/>
</dbReference>
<dbReference type="Proteomes" id="UP000325440">
    <property type="component" value="Unassembled WGS sequence"/>
</dbReference>
<dbReference type="SUPFAM" id="SSF54160">
    <property type="entry name" value="Chromo domain-like"/>
    <property type="match status" value="1"/>
</dbReference>
<dbReference type="PROSITE" id="PS50013">
    <property type="entry name" value="CHROMO_2"/>
    <property type="match status" value="1"/>
</dbReference>
<dbReference type="CDD" id="cd00034">
    <property type="entry name" value="CSD"/>
    <property type="match status" value="1"/>
</dbReference>
<evidence type="ECO:0000313" key="4">
    <source>
        <dbReference type="EMBL" id="VVC42809.1"/>
    </source>
</evidence>
<sequence length="151" mass="17666">MYKHILRITFIMQTFIFYLWQQLNRNYKMHSKIINDEDLINDSEIIINEETEEVHNTDNEEDQRSLVGFSTTNGTPNTDMVAESIIDISTNESGQEMCLVKWRGIDEPELIPASEAHVRCTRAVLQFYESRIVFPTVSSSFFNLRIRINTL</sequence>
<dbReference type="InterPro" id="IPR000953">
    <property type="entry name" value="Chromo/chromo_shadow_dom"/>
</dbReference>
<keyword evidence="5" id="KW-1185">Reference proteome</keyword>
<evidence type="ECO:0000313" key="5">
    <source>
        <dbReference type="Proteomes" id="UP000325440"/>
    </source>
</evidence>
<evidence type="ECO:0000256" key="2">
    <source>
        <dbReference type="ARBA" id="ARBA00023242"/>
    </source>
</evidence>
<evidence type="ECO:0000256" key="1">
    <source>
        <dbReference type="ARBA" id="ARBA00004123"/>
    </source>
</evidence>
<dbReference type="Gene3D" id="2.40.50.40">
    <property type="match status" value="1"/>
</dbReference>
<dbReference type="GO" id="GO:0005634">
    <property type="term" value="C:nucleus"/>
    <property type="evidence" value="ECO:0007669"/>
    <property type="project" value="UniProtKB-SubCell"/>
</dbReference>
<keyword evidence="2" id="KW-0539">Nucleus</keyword>
<name>A0A5E4NJM5_9HEMI</name>
<accession>A0A5E4NJM5</accession>
<protein>
    <submittedName>
        <fullName evidence="4">Chromo shadow domain,Chromo/chromo shadow domain,Chromo domain-like</fullName>
    </submittedName>
</protein>
<dbReference type="AlphaFoldDB" id="A0A5E4NJM5"/>